<dbReference type="InterPro" id="IPR038397">
    <property type="entry name" value="TBCC_N_sf"/>
</dbReference>
<dbReference type="InterPro" id="IPR018554">
    <property type="entry name" value="FRQ"/>
</dbReference>
<dbReference type="GO" id="GO:0015631">
    <property type="term" value="F:tubulin binding"/>
    <property type="evidence" value="ECO:0007669"/>
    <property type="project" value="InterPro"/>
</dbReference>
<feature type="compositionally biased region" description="Polar residues" evidence="7">
    <location>
        <begin position="969"/>
        <end position="986"/>
    </location>
</feature>
<feature type="compositionally biased region" description="Polar residues" evidence="7">
    <location>
        <begin position="373"/>
        <end position="387"/>
    </location>
</feature>
<dbReference type="InterPro" id="IPR012945">
    <property type="entry name" value="Tubulin-bd_cofactor_C_dom"/>
</dbReference>
<protein>
    <recommendedName>
        <fullName evidence="8">C-CAP/cofactor C-like domain-containing protein</fullName>
    </recommendedName>
</protein>
<feature type="compositionally biased region" description="Basic and acidic residues" evidence="7">
    <location>
        <begin position="727"/>
        <end position="738"/>
    </location>
</feature>
<dbReference type="GO" id="GO:0006355">
    <property type="term" value="P:regulation of DNA-templated transcription"/>
    <property type="evidence" value="ECO:0007669"/>
    <property type="project" value="InterPro"/>
</dbReference>
<feature type="compositionally biased region" description="Polar residues" evidence="7">
    <location>
        <begin position="565"/>
        <end position="587"/>
    </location>
</feature>
<dbReference type="Pfam" id="PF16752">
    <property type="entry name" value="TBCC_N"/>
    <property type="match status" value="1"/>
</dbReference>
<feature type="compositionally biased region" description="Low complexity" evidence="7">
    <location>
        <begin position="1236"/>
        <end position="1250"/>
    </location>
</feature>
<dbReference type="Gene3D" id="2.160.20.70">
    <property type="match status" value="1"/>
</dbReference>
<feature type="region of interest" description="Disordered" evidence="7">
    <location>
        <begin position="821"/>
        <end position="942"/>
    </location>
</feature>
<dbReference type="PANTHER" id="PTHR15139:SF0">
    <property type="entry name" value="TUBULIN-SPECIFIC CHAPERONE C"/>
    <property type="match status" value="1"/>
</dbReference>
<evidence type="ECO:0000256" key="1">
    <source>
        <dbReference type="ARBA" id="ARBA00004496"/>
    </source>
</evidence>
<feature type="compositionally biased region" description="Acidic residues" evidence="7">
    <location>
        <begin position="1196"/>
        <end position="1213"/>
    </location>
</feature>
<gene>
    <name evidence="9" type="ORF">BN1708_001796</name>
</gene>
<dbReference type="InterPro" id="IPR031925">
    <property type="entry name" value="TBCC_N"/>
</dbReference>
<feature type="region of interest" description="Disordered" evidence="7">
    <location>
        <begin position="118"/>
        <end position="169"/>
    </location>
</feature>
<keyword evidence="5" id="KW-0143">Chaperone</keyword>
<feature type="compositionally biased region" description="Low complexity" evidence="7">
    <location>
        <begin position="827"/>
        <end position="843"/>
    </location>
</feature>
<feature type="compositionally biased region" description="Low complexity" evidence="7">
    <location>
        <begin position="540"/>
        <end position="555"/>
    </location>
</feature>
<dbReference type="Gene3D" id="1.20.58.1250">
    <property type="entry name" value="Tubulin Binding Cofactor C, N-terminal domain"/>
    <property type="match status" value="1"/>
</dbReference>
<feature type="compositionally biased region" description="Polar residues" evidence="7">
    <location>
        <begin position="901"/>
        <end position="918"/>
    </location>
</feature>
<dbReference type="GO" id="GO:0007623">
    <property type="term" value="P:circadian rhythm"/>
    <property type="evidence" value="ECO:0007669"/>
    <property type="project" value="InterPro"/>
</dbReference>
<evidence type="ECO:0000256" key="6">
    <source>
        <dbReference type="ARBA" id="ARBA00026055"/>
    </source>
</evidence>
<proteinExistence type="inferred from homology"/>
<reference evidence="9 10" key="1">
    <citation type="submission" date="2015-05" db="EMBL/GenBank/DDBJ databases">
        <authorList>
            <person name="Wang D.B."/>
            <person name="Wang M."/>
        </authorList>
    </citation>
    <scope>NUCLEOTIDE SEQUENCE [LARGE SCALE GENOMIC DNA]</scope>
    <source>
        <strain evidence="9">VL1</strain>
    </source>
</reference>
<dbReference type="EMBL" id="CVQH01026971">
    <property type="protein sequence ID" value="CRK41460.1"/>
    <property type="molecule type" value="Genomic_DNA"/>
</dbReference>
<dbReference type="InterPro" id="IPR017901">
    <property type="entry name" value="C-CAP_CF_C-like"/>
</dbReference>
<dbReference type="Pfam" id="PF07986">
    <property type="entry name" value="TBCC"/>
    <property type="match status" value="1"/>
</dbReference>
<dbReference type="InterPro" id="IPR016098">
    <property type="entry name" value="CAP/MinC_C"/>
</dbReference>
<keyword evidence="10" id="KW-1185">Reference proteome</keyword>
<comment type="similarity">
    <text evidence="2">Belongs to the TBCC family.</text>
</comment>
<feature type="region of interest" description="Disordered" evidence="7">
    <location>
        <begin position="515"/>
        <end position="595"/>
    </location>
</feature>
<evidence type="ECO:0000256" key="5">
    <source>
        <dbReference type="ARBA" id="ARBA00023186"/>
    </source>
</evidence>
<dbReference type="GO" id="GO:0007023">
    <property type="term" value="P:post-chaperonin tubulin folding pathway"/>
    <property type="evidence" value="ECO:0007669"/>
    <property type="project" value="InterPro"/>
</dbReference>
<feature type="compositionally biased region" description="Polar residues" evidence="7">
    <location>
        <begin position="145"/>
        <end position="155"/>
    </location>
</feature>
<feature type="compositionally biased region" description="Polar residues" evidence="7">
    <location>
        <begin position="872"/>
        <end position="890"/>
    </location>
</feature>
<dbReference type="Proteomes" id="UP000044602">
    <property type="component" value="Unassembled WGS sequence"/>
</dbReference>
<dbReference type="InterPro" id="IPR006599">
    <property type="entry name" value="CARP_motif"/>
</dbReference>
<evidence type="ECO:0000259" key="8">
    <source>
        <dbReference type="PROSITE" id="PS51329"/>
    </source>
</evidence>
<evidence type="ECO:0000256" key="2">
    <source>
        <dbReference type="ARBA" id="ARBA00008848"/>
    </source>
</evidence>
<keyword evidence="4" id="KW-0007">Acetylation</keyword>
<dbReference type="GO" id="GO:0007021">
    <property type="term" value="P:tubulin complex assembly"/>
    <property type="evidence" value="ECO:0007669"/>
    <property type="project" value="TreeGrafter"/>
</dbReference>
<feature type="region of interest" description="Disordered" evidence="7">
    <location>
        <begin position="434"/>
        <end position="454"/>
    </location>
</feature>
<dbReference type="Pfam" id="PF09421">
    <property type="entry name" value="FRQ"/>
    <property type="match status" value="1"/>
</dbReference>
<dbReference type="PANTHER" id="PTHR15139">
    <property type="entry name" value="TUBULIN FOLDING COFACTOR C"/>
    <property type="match status" value="1"/>
</dbReference>
<feature type="compositionally biased region" description="Polar residues" evidence="7">
    <location>
        <begin position="693"/>
        <end position="717"/>
    </location>
</feature>
<evidence type="ECO:0000313" key="9">
    <source>
        <dbReference type="EMBL" id="CRK41460.1"/>
    </source>
</evidence>
<feature type="compositionally biased region" description="Polar residues" evidence="7">
    <location>
        <begin position="350"/>
        <end position="361"/>
    </location>
</feature>
<dbReference type="SMART" id="SM00673">
    <property type="entry name" value="CARP"/>
    <property type="match status" value="1"/>
</dbReference>
<accession>A0A0G4N572</accession>
<evidence type="ECO:0000256" key="7">
    <source>
        <dbReference type="SAM" id="MobiDB-lite"/>
    </source>
</evidence>
<organism evidence="9 10">
    <name type="scientific">Verticillium longisporum</name>
    <name type="common">Verticillium dahliae var. longisporum</name>
    <dbReference type="NCBI Taxonomy" id="100787"/>
    <lineage>
        <taxon>Eukaryota</taxon>
        <taxon>Fungi</taxon>
        <taxon>Dikarya</taxon>
        <taxon>Ascomycota</taxon>
        <taxon>Pezizomycotina</taxon>
        <taxon>Sordariomycetes</taxon>
        <taxon>Hypocreomycetidae</taxon>
        <taxon>Glomerellales</taxon>
        <taxon>Plectosphaerellaceae</taxon>
        <taxon>Verticillium</taxon>
    </lineage>
</organism>
<comment type="subcellular location">
    <subcellularLocation>
        <location evidence="1">Cytoplasm</location>
    </subcellularLocation>
</comment>
<sequence length="1282" mass="138787">MTPDVIQPVAAGGGLPVVTKMQDPKEKFYRHFQVEVTSLQDQIGRLSTIAAVGGERKDAADAILAAISRLSSEVADASDFVPSYDQRNYAQAIKALTDKLNVTTTKLTPRFRFQFKSRIQPASAKSDPRVLSNSNDTATSHDTRTPAASTASEGQDTIAPLPPTTVRDYNNEIAQPSTSHVRKPSFSTARDIAIYGQTDLHILLPATASHATSSGRLTDISGCVVDMSRATGSAAPFANLALKNIERSLVLAGNVDGPVHITGISDSILVVSARQVRIHECHNVDIYFYCGSRPIIEDCSGMRFAPLPKSFPLPDNAAGQPMPRRTSPDKSVTLQHHRLVRDASLRNAASMRSAQSSQIPTISIHKDVDASPTRGSSGESQDTTQSDAMRWFDRSNENPTAAYTQGMDVDPPFYQKESDSSIGDGNKATYPFHLKPGASHPLRPSAARSSSTGDYRSVIDDLTVEIQKLKDELKKYKQSGPDLLKRDKLFEIKVHGLPKRKKRELEATLRDFASGLSESASAETSSARKKSSRNHDKMYSASGSMSKHASSSSGSNWKHADSAYASASTGPNTSGTSLTRPSMSSRARSSEQKVESYLKDIPEGLYPRHMVMTDKEKKKLVVRRLEHLFTGKITGQAFREKAAVLATKPSDVTTGQGPMVHQPPSLAHPEASREARIAEEPSKKSRSRDNDSTENSNGDQNETTGNVAVARTSNSVSPPDATPAEQRPTRPLDLDPHRKQVPSENMDYIRHLGLVPPELLPVHEVQDVASDADGWVYLNLLCSLAQLHIVNVTPDFIRTAVTEKSTKFQLSHDGRKIRWRGGCDGTRFSSDSSGDGSRQSPSFEDTDGSNVEEPRKKLKKVQVAGEVDPSSAHLSSKHNPTLLGKTSVSPDNFHYKPMFVHQSTSGGQSSMDDTSSSLGPVEDSNLDDSRWGNSGSGTSLRKKRRRDGAIIYYNGAPFCTDLSGDPGDTSPTSHMASSGQQKSSSGPEFVRPDPPQRTTSGSALRFRPLSDNIRAVTVAIRAEPEATVPYLSTDNSDDSEMEGNFLWSDSQQFLTVQQLEPSGLGGVVPEDHFMVVCGTLRPKANTLPVQREMSDTFAKYVVNRVSSQVSANRLQKAALALSKPPLVEIDYVSGRIKRFAPMPLPPPSCFFPPFSTNTESSFDDSSSSDMDDDLESSRNAGVTPMHYQASINTYPENEDMTSGDEEGGEPDNGDEPRPTHPGPDGPGLMLHQAPVRRSSSSAIAAAGTARGRSKSTDLPDPADSSNATVDAESGYKSSSECS</sequence>
<evidence type="ECO:0000256" key="4">
    <source>
        <dbReference type="ARBA" id="ARBA00022990"/>
    </source>
</evidence>
<comment type="subunit">
    <text evidence="6">Supercomplex made of cofactors A to E. Cofactors A and D function by capturing and stabilizing tubulin in a quasi-native conformation. Cofactor E binds to the cofactor D-tubulin complex; interaction with cofactor C then causes the release of tubulin polypeptides that are committed to the native state.</text>
</comment>
<evidence type="ECO:0000256" key="3">
    <source>
        <dbReference type="ARBA" id="ARBA00022490"/>
    </source>
</evidence>
<dbReference type="GO" id="GO:0005737">
    <property type="term" value="C:cytoplasm"/>
    <property type="evidence" value="ECO:0007669"/>
    <property type="project" value="UniProtKB-SubCell"/>
</dbReference>
<feature type="domain" description="C-CAP/cofactor C-like" evidence="8">
    <location>
        <begin position="205"/>
        <end position="339"/>
    </location>
</feature>
<name>A0A0G4N572_VERLO</name>
<feature type="region of interest" description="Disordered" evidence="7">
    <location>
        <begin position="1155"/>
        <end position="1282"/>
    </location>
</feature>
<feature type="region of interest" description="Disordered" evidence="7">
    <location>
        <begin position="348"/>
        <end position="390"/>
    </location>
</feature>
<feature type="compositionally biased region" description="Basic and acidic residues" evidence="7">
    <location>
        <begin position="670"/>
        <end position="691"/>
    </location>
</feature>
<keyword evidence="3" id="KW-0963">Cytoplasm</keyword>
<dbReference type="InterPro" id="IPR027684">
    <property type="entry name" value="TBCC"/>
</dbReference>
<feature type="region of interest" description="Disordered" evidence="7">
    <location>
        <begin position="960"/>
        <end position="1006"/>
    </location>
</feature>
<feature type="region of interest" description="Disordered" evidence="7">
    <location>
        <begin position="649"/>
        <end position="740"/>
    </location>
</feature>
<evidence type="ECO:0000313" key="10">
    <source>
        <dbReference type="Proteomes" id="UP000044602"/>
    </source>
</evidence>
<feature type="region of interest" description="Disordered" evidence="7">
    <location>
        <begin position="315"/>
        <end position="335"/>
    </location>
</feature>
<dbReference type="GO" id="GO:0005634">
    <property type="term" value="C:nucleus"/>
    <property type="evidence" value="ECO:0007669"/>
    <property type="project" value="InterPro"/>
</dbReference>
<dbReference type="PROSITE" id="PS51329">
    <property type="entry name" value="C_CAP_COFACTOR_C"/>
    <property type="match status" value="1"/>
</dbReference>
<dbReference type="STRING" id="100787.A0A0G4N572"/>
<feature type="compositionally biased region" description="Low complexity" evidence="7">
    <location>
        <begin position="515"/>
        <end position="525"/>
    </location>
</feature>